<reference evidence="1" key="1">
    <citation type="submission" date="2020-04" db="EMBL/GenBank/DDBJ databases">
        <title>Hybrid Assembly of Korean Phytophthora infestans isolates.</title>
        <authorList>
            <person name="Prokchorchik M."/>
            <person name="Lee Y."/>
            <person name="Seo J."/>
            <person name="Cho J.-H."/>
            <person name="Park Y.-E."/>
            <person name="Jang D.-C."/>
            <person name="Im J.-S."/>
            <person name="Choi J.-G."/>
            <person name="Park H.-J."/>
            <person name="Lee G.-B."/>
            <person name="Lee Y.-G."/>
            <person name="Hong S.-Y."/>
            <person name="Cho K."/>
            <person name="Sohn K.H."/>
        </authorList>
    </citation>
    <scope>NUCLEOTIDE SEQUENCE</scope>
    <source>
        <strain evidence="1">KR_1_A1</strain>
    </source>
</reference>
<organism evidence="1 2">
    <name type="scientific">Phytophthora infestans</name>
    <name type="common">Potato late blight agent</name>
    <name type="synonym">Botrytis infestans</name>
    <dbReference type="NCBI Taxonomy" id="4787"/>
    <lineage>
        <taxon>Eukaryota</taxon>
        <taxon>Sar</taxon>
        <taxon>Stramenopiles</taxon>
        <taxon>Oomycota</taxon>
        <taxon>Peronosporomycetes</taxon>
        <taxon>Peronosporales</taxon>
        <taxon>Peronosporaceae</taxon>
        <taxon>Phytophthora</taxon>
    </lineage>
</organism>
<evidence type="ECO:0000313" key="2">
    <source>
        <dbReference type="Proteomes" id="UP000602510"/>
    </source>
</evidence>
<evidence type="ECO:0000313" key="1">
    <source>
        <dbReference type="EMBL" id="KAF4042386.1"/>
    </source>
</evidence>
<proteinExistence type="predicted"/>
<accession>A0A833TKL6</accession>
<name>A0A833TKL6_PHYIN</name>
<dbReference type="AlphaFoldDB" id="A0A833TKL6"/>
<dbReference type="EMBL" id="WSZM01000101">
    <property type="protein sequence ID" value="KAF4042386.1"/>
    <property type="molecule type" value="Genomic_DNA"/>
</dbReference>
<keyword evidence="2" id="KW-1185">Reference proteome</keyword>
<sequence length="96" mass="10444">MIWGALKNRIAMGPASSVADLGSYIAAGLEAITSKEWLGAYKKMRKQEKAYMNLVLPPQTTPAPSVQELQDLSTADATDTQNAVSIETLEGYHIYL</sequence>
<protein>
    <submittedName>
        <fullName evidence="1">Uncharacterized protein</fullName>
    </submittedName>
</protein>
<gene>
    <name evidence="1" type="ORF">GN244_ATG05278</name>
</gene>
<dbReference type="Proteomes" id="UP000602510">
    <property type="component" value="Unassembled WGS sequence"/>
</dbReference>
<comment type="caution">
    <text evidence="1">The sequence shown here is derived from an EMBL/GenBank/DDBJ whole genome shotgun (WGS) entry which is preliminary data.</text>
</comment>